<dbReference type="GO" id="GO:0031410">
    <property type="term" value="C:cytoplasmic vesicle"/>
    <property type="evidence" value="ECO:0007669"/>
    <property type="project" value="TreeGrafter"/>
</dbReference>
<sequence length="156" mass="17743">PRGLVPIPRALKPPPARARHVSFEDEVVPRGRPPPRVPPAREGENRGAGAAPAGLAPQPRVVPDYEVKYPAIRSPRQREGYKGVFQDQLTEYTELLGEVRAAWRGLGELEAAMGRRPRRATSRTQRRCEYLKKKLTHIKARIREYDRDGRRSAVYF</sequence>
<feature type="region of interest" description="Disordered" evidence="3">
    <location>
        <begin position="1"/>
        <end position="59"/>
    </location>
</feature>
<dbReference type="GO" id="GO:0016324">
    <property type="term" value="C:apical plasma membrane"/>
    <property type="evidence" value="ECO:0007669"/>
    <property type="project" value="TreeGrafter"/>
</dbReference>
<keyword evidence="6" id="KW-1185">Reference proteome</keyword>
<evidence type="ECO:0000256" key="3">
    <source>
        <dbReference type="SAM" id="MobiDB-lite"/>
    </source>
</evidence>
<reference evidence="5 6" key="1">
    <citation type="submission" date="2019-09" db="EMBL/GenBank/DDBJ databases">
        <title>Bird 10,000 Genomes (B10K) Project - Family phase.</title>
        <authorList>
            <person name="Zhang G."/>
        </authorList>
    </citation>
    <scope>NUCLEOTIDE SEQUENCE [LARGE SCALE GENOMIC DNA]</scope>
    <source>
        <strain evidence="5">B10K-DU-009-04</strain>
        <tissue evidence="5">Mixed tissue sample</tissue>
    </source>
</reference>
<proteinExistence type="inferred from homology"/>
<dbReference type="PANTHER" id="PTHR23288">
    <property type="entry name" value="OCCLUDIN AND RNA POLYMERASE II ELONGATION FACTOR ELL"/>
    <property type="match status" value="1"/>
</dbReference>
<evidence type="ECO:0000256" key="1">
    <source>
        <dbReference type="ARBA" id="ARBA00009171"/>
    </source>
</evidence>
<accession>A0A7L0THT4</accession>
<feature type="non-terminal residue" evidence="5">
    <location>
        <position position="156"/>
    </location>
</feature>
<evidence type="ECO:0000313" key="6">
    <source>
        <dbReference type="Proteomes" id="UP000555275"/>
    </source>
</evidence>
<gene>
    <name evidence="5" type="primary">Marveld2</name>
    <name evidence="5" type="ORF">PODPOD_R15331</name>
</gene>
<feature type="domain" description="OCEL" evidence="4">
    <location>
        <begin position="63"/>
        <end position="156"/>
    </location>
</feature>
<feature type="compositionally biased region" description="Low complexity" evidence="3">
    <location>
        <begin position="47"/>
        <end position="59"/>
    </location>
</feature>
<dbReference type="InterPro" id="IPR010844">
    <property type="entry name" value="Occludin_ELL"/>
</dbReference>
<organism evidence="5 6">
    <name type="scientific">Podilymbus podiceps</name>
    <name type="common">Pied-billed grebe</name>
    <dbReference type="NCBI Taxonomy" id="9252"/>
    <lineage>
        <taxon>Eukaryota</taxon>
        <taxon>Metazoa</taxon>
        <taxon>Chordata</taxon>
        <taxon>Craniata</taxon>
        <taxon>Vertebrata</taxon>
        <taxon>Euteleostomi</taxon>
        <taxon>Archelosauria</taxon>
        <taxon>Archosauria</taxon>
        <taxon>Dinosauria</taxon>
        <taxon>Saurischia</taxon>
        <taxon>Theropoda</taxon>
        <taxon>Coelurosauria</taxon>
        <taxon>Aves</taxon>
        <taxon>Neognathae</taxon>
        <taxon>Neoaves</taxon>
        <taxon>Mirandornithes</taxon>
        <taxon>Podicipediformes</taxon>
        <taxon>Podicipedidae</taxon>
        <taxon>Podilymbus</taxon>
    </lineage>
</organism>
<dbReference type="InterPro" id="IPR031176">
    <property type="entry name" value="ELL/occludin"/>
</dbReference>
<feature type="non-terminal residue" evidence="5">
    <location>
        <position position="1"/>
    </location>
</feature>
<evidence type="ECO:0000313" key="5">
    <source>
        <dbReference type="EMBL" id="NXL54284.1"/>
    </source>
</evidence>
<name>A0A7L0THT4_PODPO</name>
<dbReference type="PROSITE" id="PS51980">
    <property type="entry name" value="OCEL"/>
    <property type="match status" value="1"/>
</dbReference>
<comment type="caution">
    <text evidence="5">The sequence shown here is derived from an EMBL/GenBank/DDBJ whole genome shotgun (WGS) entry which is preliminary data.</text>
</comment>
<feature type="compositionally biased region" description="Low complexity" evidence="3">
    <location>
        <begin position="1"/>
        <end position="10"/>
    </location>
</feature>
<dbReference type="PANTHER" id="PTHR23288:SF15">
    <property type="entry name" value="OCCLUDIN_ELL DOMAIN-CONTAINING PROTEIN 1"/>
    <property type="match status" value="1"/>
</dbReference>
<dbReference type="GO" id="GO:0005923">
    <property type="term" value="C:bicellular tight junction"/>
    <property type="evidence" value="ECO:0007669"/>
    <property type="project" value="TreeGrafter"/>
</dbReference>
<evidence type="ECO:0000259" key="4">
    <source>
        <dbReference type="PROSITE" id="PS51980"/>
    </source>
</evidence>
<dbReference type="AlphaFoldDB" id="A0A7L0THT4"/>
<dbReference type="Gene3D" id="6.10.140.340">
    <property type="match status" value="2"/>
</dbReference>
<protein>
    <submittedName>
        <fullName evidence="5">MALD2 protein</fullName>
    </submittedName>
</protein>
<evidence type="ECO:0000256" key="2">
    <source>
        <dbReference type="PROSITE-ProRule" id="PRU01324"/>
    </source>
</evidence>
<dbReference type="Proteomes" id="UP000555275">
    <property type="component" value="Unassembled WGS sequence"/>
</dbReference>
<comment type="similarity">
    <text evidence="1 2">Belongs to the ELL/occludin family.</text>
</comment>
<dbReference type="GO" id="GO:0070830">
    <property type="term" value="P:bicellular tight junction assembly"/>
    <property type="evidence" value="ECO:0007669"/>
    <property type="project" value="TreeGrafter"/>
</dbReference>
<dbReference type="OrthoDB" id="6284217at2759"/>
<dbReference type="SUPFAM" id="SSF144292">
    <property type="entry name" value="occludin/ELL-like"/>
    <property type="match status" value="1"/>
</dbReference>
<dbReference type="EMBL" id="VXAO01002871">
    <property type="protein sequence ID" value="NXL54284.1"/>
    <property type="molecule type" value="Genomic_DNA"/>
</dbReference>